<keyword evidence="2" id="KW-0255">Endonuclease</keyword>
<gene>
    <name evidence="2" type="ordered locus">Dole_1114</name>
</gene>
<dbReference type="OrthoDB" id="9802901at2"/>
<feature type="domain" description="HNH nuclease" evidence="1">
    <location>
        <begin position="21"/>
        <end position="72"/>
    </location>
</feature>
<keyword evidence="3" id="KW-1185">Reference proteome</keyword>
<dbReference type="Pfam" id="PF14279">
    <property type="entry name" value="HNH_5"/>
    <property type="match status" value="1"/>
</dbReference>
<dbReference type="GO" id="GO:0003676">
    <property type="term" value="F:nucleic acid binding"/>
    <property type="evidence" value="ECO:0007669"/>
    <property type="project" value="InterPro"/>
</dbReference>
<sequence>MVDNTSIRREKNKARDLRQTQWWKQRLAKGTCYYCGKPFRPAELTMDHVVPLSRGGKTTKGNVVPACKSCNTQKQQLVPVEWEAYLKTIQKD</sequence>
<dbReference type="STRING" id="96561.Dole_1114"/>
<proteinExistence type="predicted"/>
<dbReference type="EMBL" id="CP000859">
    <property type="protein sequence ID" value="ABW66921.1"/>
    <property type="molecule type" value="Genomic_DNA"/>
</dbReference>
<protein>
    <submittedName>
        <fullName evidence="2">HNH endonuclease</fullName>
    </submittedName>
</protein>
<dbReference type="HOGENOM" id="CLU_158450_0_0_7"/>
<evidence type="ECO:0000313" key="3">
    <source>
        <dbReference type="Proteomes" id="UP000008561"/>
    </source>
</evidence>
<dbReference type="InterPro" id="IPR052892">
    <property type="entry name" value="NA-targeting_endonuclease"/>
</dbReference>
<organism evidence="2 3">
    <name type="scientific">Desulfosudis oleivorans (strain DSM 6200 / JCM 39069 / Hxd3)</name>
    <name type="common">Desulfococcus oleovorans</name>
    <dbReference type="NCBI Taxonomy" id="96561"/>
    <lineage>
        <taxon>Bacteria</taxon>
        <taxon>Pseudomonadati</taxon>
        <taxon>Thermodesulfobacteriota</taxon>
        <taxon>Desulfobacteria</taxon>
        <taxon>Desulfobacterales</taxon>
        <taxon>Desulfosudaceae</taxon>
        <taxon>Desulfosudis</taxon>
    </lineage>
</organism>
<reference evidence="2 3" key="1">
    <citation type="submission" date="2007-10" db="EMBL/GenBank/DDBJ databases">
        <title>Complete sequence of Desulfococcus oleovorans Hxd3.</title>
        <authorList>
            <consortium name="US DOE Joint Genome Institute"/>
            <person name="Copeland A."/>
            <person name="Lucas S."/>
            <person name="Lapidus A."/>
            <person name="Barry K."/>
            <person name="Glavina del Rio T."/>
            <person name="Dalin E."/>
            <person name="Tice H."/>
            <person name="Pitluck S."/>
            <person name="Kiss H."/>
            <person name="Brettin T."/>
            <person name="Bruce D."/>
            <person name="Detter J.C."/>
            <person name="Han C."/>
            <person name="Schmutz J."/>
            <person name="Larimer F."/>
            <person name="Land M."/>
            <person name="Hauser L."/>
            <person name="Kyrpides N."/>
            <person name="Kim E."/>
            <person name="Wawrik B."/>
            <person name="Richardson P."/>
        </authorList>
    </citation>
    <scope>NUCLEOTIDE SEQUENCE [LARGE SCALE GENOMIC DNA]</scope>
    <source>
        <strain evidence="3">DSM 6200 / JCM 39069 / Hxd3</strain>
    </source>
</reference>
<dbReference type="InterPro" id="IPR029471">
    <property type="entry name" value="HNH_5"/>
</dbReference>
<dbReference type="GO" id="GO:0008270">
    <property type="term" value="F:zinc ion binding"/>
    <property type="evidence" value="ECO:0007669"/>
    <property type="project" value="InterPro"/>
</dbReference>
<dbReference type="CDD" id="cd00085">
    <property type="entry name" value="HNHc"/>
    <property type="match status" value="1"/>
</dbReference>
<dbReference type="KEGG" id="dol:Dole_1114"/>
<dbReference type="GO" id="GO:0004519">
    <property type="term" value="F:endonuclease activity"/>
    <property type="evidence" value="ECO:0007669"/>
    <property type="project" value="UniProtKB-KW"/>
</dbReference>
<accession>A8ZX65</accession>
<dbReference type="PANTHER" id="PTHR33877">
    <property type="entry name" value="SLL1193 PROTEIN"/>
    <property type="match status" value="1"/>
</dbReference>
<dbReference type="eggNOG" id="COG1403">
    <property type="taxonomic scope" value="Bacteria"/>
</dbReference>
<dbReference type="InterPro" id="IPR003615">
    <property type="entry name" value="HNH_nuc"/>
</dbReference>
<dbReference type="Proteomes" id="UP000008561">
    <property type="component" value="Chromosome"/>
</dbReference>
<evidence type="ECO:0000259" key="1">
    <source>
        <dbReference type="SMART" id="SM00507"/>
    </source>
</evidence>
<evidence type="ECO:0000313" key="2">
    <source>
        <dbReference type="EMBL" id="ABW66921.1"/>
    </source>
</evidence>
<name>A8ZX65_DESOH</name>
<dbReference type="PANTHER" id="PTHR33877:SF1">
    <property type="entry name" value="TYPE IV METHYL-DIRECTED RESTRICTION ENZYME ECOKMCRA"/>
    <property type="match status" value="1"/>
</dbReference>
<keyword evidence="2" id="KW-0540">Nuclease</keyword>
<dbReference type="AlphaFoldDB" id="A8ZX65"/>
<keyword evidence="2" id="KW-0378">Hydrolase</keyword>
<dbReference type="SMART" id="SM00507">
    <property type="entry name" value="HNHc"/>
    <property type="match status" value="1"/>
</dbReference>
<dbReference type="Gene3D" id="1.10.30.50">
    <property type="match status" value="1"/>
</dbReference>